<dbReference type="EMBL" id="BARW01014438">
    <property type="protein sequence ID" value="GAI75725.1"/>
    <property type="molecule type" value="Genomic_DNA"/>
</dbReference>
<accession>X1SK23</accession>
<dbReference type="PANTHER" id="PTHR43869">
    <property type="entry name" value="GLYCINE BETAINE/PROLINE BETAINE TRANSPORT SYSTEM ATP-BINDING PROTEIN PROV"/>
    <property type="match status" value="1"/>
</dbReference>
<evidence type="ECO:0000313" key="2">
    <source>
        <dbReference type="EMBL" id="GAI75725.1"/>
    </source>
</evidence>
<dbReference type="InterPro" id="IPR027417">
    <property type="entry name" value="P-loop_NTPase"/>
</dbReference>
<sequence length="177" mass="19671">MTKNANSQNGEVCIEVNGLWKIFGANIEQALSPELRTATKETVLEKTGAVVAVRDVSFKVNRGELFVIMGLSGSGKSTLIRCLLRLIEPTAGQIIMNGEDICEYNEKQLLHLRRNTTGMIFQHFGLLPHRNVIDNVSYGLKIKGVDKEERYARAQETIAKVGLKGWEDYYPDTLSGG</sequence>
<dbReference type="GO" id="GO:0016887">
    <property type="term" value="F:ATP hydrolysis activity"/>
    <property type="evidence" value="ECO:0007669"/>
    <property type="project" value="InterPro"/>
</dbReference>
<dbReference type="GO" id="GO:0005524">
    <property type="term" value="F:ATP binding"/>
    <property type="evidence" value="ECO:0007669"/>
    <property type="project" value="InterPro"/>
</dbReference>
<comment type="caution">
    <text evidence="2">The sequence shown here is derived from an EMBL/GenBank/DDBJ whole genome shotgun (WGS) entry which is preliminary data.</text>
</comment>
<dbReference type="Gene3D" id="3.40.50.300">
    <property type="entry name" value="P-loop containing nucleotide triphosphate hydrolases"/>
    <property type="match status" value="1"/>
</dbReference>
<protein>
    <recommendedName>
        <fullName evidence="1">ABC transporter domain-containing protein</fullName>
    </recommendedName>
</protein>
<dbReference type="AlphaFoldDB" id="X1SK23"/>
<dbReference type="PANTHER" id="PTHR43869:SF1">
    <property type="entry name" value="GLYCINE BETAINE_PROLINE BETAINE TRANSPORT SYSTEM ATP-BINDING PROTEIN PROV"/>
    <property type="match status" value="1"/>
</dbReference>
<reference evidence="2" key="1">
    <citation type="journal article" date="2014" name="Front. Microbiol.">
        <title>High frequency of phylogenetically diverse reductive dehalogenase-homologous genes in deep subseafloor sedimentary metagenomes.</title>
        <authorList>
            <person name="Kawai M."/>
            <person name="Futagami T."/>
            <person name="Toyoda A."/>
            <person name="Takaki Y."/>
            <person name="Nishi S."/>
            <person name="Hori S."/>
            <person name="Arai W."/>
            <person name="Tsubouchi T."/>
            <person name="Morono Y."/>
            <person name="Uchiyama I."/>
            <person name="Ito T."/>
            <person name="Fujiyama A."/>
            <person name="Inagaki F."/>
            <person name="Takami H."/>
        </authorList>
    </citation>
    <scope>NUCLEOTIDE SEQUENCE</scope>
    <source>
        <strain evidence="2">Expedition CK06-06</strain>
    </source>
</reference>
<dbReference type="SUPFAM" id="SSF52540">
    <property type="entry name" value="P-loop containing nucleoside triphosphate hydrolases"/>
    <property type="match status" value="1"/>
</dbReference>
<feature type="domain" description="ABC transporter" evidence="1">
    <location>
        <begin position="54"/>
        <end position="177"/>
    </location>
</feature>
<organism evidence="2">
    <name type="scientific">marine sediment metagenome</name>
    <dbReference type="NCBI Taxonomy" id="412755"/>
    <lineage>
        <taxon>unclassified sequences</taxon>
        <taxon>metagenomes</taxon>
        <taxon>ecological metagenomes</taxon>
    </lineage>
</organism>
<dbReference type="InterPro" id="IPR003439">
    <property type="entry name" value="ABC_transporter-like_ATP-bd"/>
</dbReference>
<feature type="non-terminal residue" evidence="2">
    <location>
        <position position="177"/>
    </location>
</feature>
<evidence type="ECO:0000259" key="1">
    <source>
        <dbReference type="Pfam" id="PF00005"/>
    </source>
</evidence>
<gene>
    <name evidence="2" type="ORF">S12H4_25595</name>
</gene>
<proteinExistence type="predicted"/>
<dbReference type="InterPro" id="IPR051921">
    <property type="entry name" value="ABC_osmolyte_uptake_ATP-bind"/>
</dbReference>
<dbReference type="Pfam" id="PF00005">
    <property type="entry name" value="ABC_tran"/>
    <property type="match status" value="1"/>
</dbReference>
<name>X1SK23_9ZZZZ</name>